<comment type="catalytic activity">
    <reaction evidence="14">
        <text>cytidine + ATP = CMP + ADP + H(+)</text>
        <dbReference type="Rhea" id="RHEA:24674"/>
        <dbReference type="ChEBI" id="CHEBI:15378"/>
        <dbReference type="ChEBI" id="CHEBI:17562"/>
        <dbReference type="ChEBI" id="CHEBI:30616"/>
        <dbReference type="ChEBI" id="CHEBI:60377"/>
        <dbReference type="ChEBI" id="CHEBI:456216"/>
        <dbReference type="EC" id="2.7.1.48"/>
    </reaction>
</comment>
<dbReference type="Pfam" id="PF00485">
    <property type="entry name" value="PRK"/>
    <property type="match status" value="1"/>
</dbReference>
<proteinExistence type="inferred from homology"/>
<evidence type="ECO:0000256" key="2">
    <source>
        <dbReference type="ARBA" id="ARBA00004690"/>
    </source>
</evidence>
<evidence type="ECO:0000256" key="11">
    <source>
        <dbReference type="ARBA" id="ARBA00022840"/>
    </source>
</evidence>
<dbReference type="Gene3D" id="3.40.50.300">
    <property type="entry name" value="P-loop containing nucleotide triphosphate hydrolases"/>
    <property type="match status" value="1"/>
</dbReference>
<dbReference type="InterPro" id="IPR006083">
    <property type="entry name" value="PRK/URK"/>
</dbReference>
<keyword evidence="10 17" id="KW-0418">Kinase</keyword>
<dbReference type="UniPathway" id="UPA00574">
    <property type="reaction ID" value="UER00637"/>
</dbReference>
<dbReference type="SUPFAM" id="SSF52540">
    <property type="entry name" value="P-loop containing nucleoside triphosphate hydrolases"/>
    <property type="match status" value="1"/>
</dbReference>
<evidence type="ECO:0000256" key="6">
    <source>
        <dbReference type="ARBA" id="ARBA00021478"/>
    </source>
</evidence>
<dbReference type="CDD" id="cd02023">
    <property type="entry name" value="UMPK"/>
    <property type="match status" value="1"/>
</dbReference>
<evidence type="ECO:0000259" key="16">
    <source>
        <dbReference type="Pfam" id="PF00485"/>
    </source>
</evidence>
<keyword evidence="11" id="KW-0067">ATP-binding</keyword>
<keyword evidence="7" id="KW-0963">Cytoplasm</keyword>
<dbReference type="PRINTS" id="PR00988">
    <property type="entry name" value="URIDINKINASE"/>
</dbReference>
<gene>
    <name evidence="17" type="primary">udk_48</name>
    <name evidence="17" type="ORF">SDC9_117580</name>
</gene>
<evidence type="ECO:0000256" key="10">
    <source>
        <dbReference type="ARBA" id="ARBA00022777"/>
    </source>
</evidence>
<dbReference type="EC" id="2.7.1.48" evidence="5"/>
<evidence type="ECO:0000256" key="12">
    <source>
        <dbReference type="ARBA" id="ARBA00030641"/>
    </source>
</evidence>
<keyword evidence="9" id="KW-0547">Nucleotide-binding</keyword>
<keyword evidence="8 17" id="KW-0808">Transferase</keyword>
<comment type="caution">
    <text evidence="17">The sequence shown here is derived from an EMBL/GenBank/DDBJ whole genome shotgun (WGS) entry which is preliminary data.</text>
</comment>
<evidence type="ECO:0000313" key="17">
    <source>
        <dbReference type="EMBL" id="MPM70625.1"/>
    </source>
</evidence>
<evidence type="ECO:0000256" key="14">
    <source>
        <dbReference type="ARBA" id="ARBA00047436"/>
    </source>
</evidence>
<dbReference type="GO" id="GO:0004849">
    <property type="term" value="F:uridine kinase activity"/>
    <property type="evidence" value="ECO:0007669"/>
    <property type="project" value="UniProtKB-EC"/>
</dbReference>
<accession>A0A645BZD7</accession>
<evidence type="ECO:0000256" key="15">
    <source>
        <dbReference type="ARBA" id="ARBA00048909"/>
    </source>
</evidence>
<dbReference type="GO" id="GO:0005524">
    <property type="term" value="F:ATP binding"/>
    <property type="evidence" value="ECO:0007669"/>
    <property type="project" value="UniProtKB-KW"/>
</dbReference>
<sequence>MRKSVIIGIAGGSASGKTTVAQRLKKTFETSNSVVIIRQDDYYKDQSHLSMDERILTNYDHPLAFDNDLLVKQLDQLASGIPIEKPMYDFVNHTRSADKEIIEPADVIVLEGLFVLESEFIRNRLDIKLFVDTEADIRFIRRLLRDVNERGRTLEHVISQYTTTVKTMHSLFIEPSKRYADLIIPEGGKNEVAIDLLTTKISSIIDHNML</sequence>
<dbReference type="GO" id="GO:0044206">
    <property type="term" value="P:UMP salvage"/>
    <property type="evidence" value="ECO:0007669"/>
    <property type="project" value="UniProtKB-UniPathway"/>
</dbReference>
<dbReference type="NCBIfam" id="NF004018">
    <property type="entry name" value="PRK05480.1"/>
    <property type="match status" value="1"/>
</dbReference>
<organism evidence="17">
    <name type="scientific">bioreactor metagenome</name>
    <dbReference type="NCBI Taxonomy" id="1076179"/>
    <lineage>
        <taxon>unclassified sequences</taxon>
        <taxon>metagenomes</taxon>
        <taxon>ecological metagenomes</taxon>
    </lineage>
</organism>
<evidence type="ECO:0000256" key="4">
    <source>
        <dbReference type="ARBA" id="ARBA00005408"/>
    </source>
</evidence>
<comment type="pathway">
    <text evidence="2">Pyrimidine metabolism; UMP biosynthesis via salvage pathway; UMP from uridine: step 1/1.</text>
</comment>
<dbReference type="AlphaFoldDB" id="A0A645BZD7"/>
<comment type="catalytic activity">
    <reaction evidence="15">
        <text>uridine + ATP = UMP + ADP + H(+)</text>
        <dbReference type="Rhea" id="RHEA:16825"/>
        <dbReference type="ChEBI" id="CHEBI:15378"/>
        <dbReference type="ChEBI" id="CHEBI:16704"/>
        <dbReference type="ChEBI" id="CHEBI:30616"/>
        <dbReference type="ChEBI" id="CHEBI:57865"/>
        <dbReference type="ChEBI" id="CHEBI:456216"/>
        <dbReference type="EC" id="2.7.1.48"/>
    </reaction>
</comment>
<comment type="subcellular location">
    <subcellularLocation>
        <location evidence="1">Cytoplasm</location>
    </subcellularLocation>
</comment>
<dbReference type="InterPro" id="IPR027417">
    <property type="entry name" value="P-loop_NTPase"/>
</dbReference>
<evidence type="ECO:0000256" key="9">
    <source>
        <dbReference type="ARBA" id="ARBA00022741"/>
    </source>
</evidence>
<evidence type="ECO:0000256" key="3">
    <source>
        <dbReference type="ARBA" id="ARBA00004784"/>
    </source>
</evidence>
<feature type="domain" description="Phosphoribulokinase/uridine kinase" evidence="16">
    <location>
        <begin position="6"/>
        <end position="192"/>
    </location>
</feature>
<name>A0A645BZD7_9ZZZZ</name>
<dbReference type="GO" id="GO:0005737">
    <property type="term" value="C:cytoplasm"/>
    <property type="evidence" value="ECO:0007669"/>
    <property type="project" value="UniProtKB-SubCell"/>
</dbReference>
<protein>
    <recommendedName>
        <fullName evidence="6">Uridine kinase</fullName>
        <ecNumber evidence="5">2.7.1.48</ecNumber>
    </recommendedName>
    <alternativeName>
        <fullName evidence="12">Cytidine monophosphokinase</fullName>
    </alternativeName>
    <alternativeName>
        <fullName evidence="13">Uridine monophosphokinase</fullName>
    </alternativeName>
</protein>
<dbReference type="GO" id="GO:0044211">
    <property type="term" value="P:CTP salvage"/>
    <property type="evidence" value="ECO:0007669"/>
    <property type="project" value="UniProtKB-UniPathway"/>
</dbReference>
<dbReference type="NCBIfam" id="TIGR00235">
    <property type="entry name" value="udk"/>
    <property type="match status" value="1"/>
</dbReference>
<dbReference type="InterPro" id="IPR000764">
    <property type="entry name" value="Uridine_kinase-like"/>
</dbReference>
<comment type="similarity">
    <text evidence="4">Belongs to the uridine kinase family.</text>
</comment>
<evidence type="ECO:0000256" key="7">
    <source>
        <dbReference type="ARBA" id="ARBA00022490"/>
    </source>
</evidence>
<dbReference type="HAMAP" id="MF_00551">
    <property type="entry name" value="Uridine_kinase"/>
    <property type="match status" value="1"/>
</dbReference>
<comment type="pathway">
    <text evidence="3">Pyrimidine metabolism; CTP biosynthesis via salvage pathway; CTP from cytidine: step 1/3.</text>
</comment>
<evidence type="ECO:0000256" key="5">
    <source>
        <dbReference type="ARBA" id="ARBA00012137"/>
    </source>
</evidence>
<dbReference type="InterPro" id="IPR026008">
    <property type="entry name" value="Uridine_kinase"/>
</dbReference>
<dbReference type="EMBL" id="VSSQ01023584">
    <property type="protein sequence ID" value="MPM70625.1"/>
    <property type="molecule type" value="Genomic_DNA"/>
</dbReference>
<reference evidence="17" key="1">
    <citation type="submission" date="2019-08" db="EMBL/GenBank/DDBJ databases">
        <authorList>
            <person name="Kucharzyk K."/>
            <person name="Murdoch R.W."/>
            <person name="Higgins S."/>
            <person name="Loffler F."/>
        </authorList>
    </citation>
    <scope>NUCLEOTIDE SEQUENCE</scope>
</reference>
<dbReference type="GO" id="GO:0043771">
    <property type="term" value="F:cytidine kinase activity"/>
    <property type="evidence" value="ECO:0007669"/>
    <property type="project" value="RHEA"/>
</dbReference>
<evidence type="ECO:0000256" key="13">
    <source>
        <dbReference type="ARBA" id="ARBA00031452"/>
    </source>
</evidence>
<dbReference type="UniPathway" id="UPA00579">
    <property type="reaction ID" value="UER00640"/>
</dbReference>
<dbReference type="PANTHER" id="PTHR10285">
    <property type="entry name" value="URIDINE KINASE"/>
    <property type="match status" value="1"/>
</dbReference>
<evidence type="ECO:0000256" key="1">
    <source>
        <dbReference type="ARBA" id="ARBA00004496"/>
    </source>
</evidence>
<evidence type="ECO:0000256" key="8">
    <source>
        <dbReference type="ARBA" id="ARBA00022679"/>
    </source>
</evidence>